<reference evidence="5" key="1">
    <citation type="submission" date="2017-01" db="EMBL/GenBank/DDBJ databases">
        <title>Comparative genomics of anhydrobiosis in the tardigrade Hypsibius dujardini.</title>
        <authorList>
            <person name="Yoshida Y."/>
            <person name="Koutsovoulos G."/>
            <person name="Laetsch D."/>
            <person name="Stevens L."/>
            <person name="Kumar S."/>
            <person name="Horikawa D."/>
            <person name="Ishino K."/>
            <person name="Komine S."/>
            <person name="Tomita M."/>
            <person name="Blaxter M."/>
            <person name="Arakawa K."/>
        </authorList>
    </citation>
    <scope>NUCLEOTIDE SEQUENCE [LARGE SCALE GENOMIC DNA]</scope>
    <source>
        <strain evidence="5">Z151</strain>
    </source>
</reference>
<dbReference type="Proteomes" id="UP000192578">
    <property type="component" value="Unassembled WGS sequence"/>
</dbReference>
<evidence type="ECO:0000313" key="5">
    <source>
        <dbReference type="Proteomes" id="UP000192578"/>
    </source>
</evidence>
<dbReference type="GO" id="GO:0016791">
    <property type="term" value="F:phosphatase activity"/>
    <property type="evidence" value="ECO:0007669"/>
    <property type="project" value="TreeGrafter"/>
</dbReference>
<dbReference type="InterPro" id="IPR000560">
    <property type="entry name" value="His_Pase_clade-2"/>
</dbReference>
<feature type="compositionally biased region" description="Low complexity" evidence="2">
    <location>
        <begin position="552"/>
        <end position="564"/>
    </location>
</feature>
<comment type="caution">
    <text evidence="4">The sequence shown here is derived from an EMBL/GenBank/DDBJ whole genome shotgun (WGS) entry which is preliminary data.</text>
</comment>
<dbReference type="OrthoDB" id="10257284at2759"/>
<dbReference type="AlphaFoldDB" id="A0A1W0WWB2"/>
<dbReference type="CDD" id="cd07061">
    <property type="entry name" value="HP_HAP_like"/>
    <property type="match status" value="1"/>
</dbReference>
<organism evidence="4 5">
    <name type="scientific">Hypsibius exemplaris</name>
    <name type="common">Freshwater tardigrade</name>
    <dbReference type="NCBI Taxonomy" id="2072580"/>
    <lineage>
        <taxon>Eukaryota</taxon>
        <taxon>Metazoa</taxon>
        <taxon>Ecdysozoa</taxon>
        <taxon>Tardigrada</taxon>
        <taxon>Eutardigrada</taxon>
        <taxon>Parachela</taxon>
        <taxon>Hypsibioidea</taxon>
        <taxon>Hypsibiidae</taxon>
        <taxon>Hypsibius</taxon>
    </lineage>
</organism>
<dbReference type="Pfam" id="PF00328">
    <property type="entry name" value="His_Phos_2"/>
    <property type="match status" value="1"/>
</dbReference>
<dbReference type="Gene3D" id="3.40.50.1240">
    <property type="entry name" value="Phosphoglycerate mutase-like"/>
    <property type="match status" value="1"/>
</dbReference>
<dbReference type="SUPFAM" id="SSF53254">
    <property type="entry name" value="Phosphoglycerate mutase-like"/>
    <property type="match status" value="1"/>
</dbReference>
<evidence type="ECO:0000313" key="4">
    <source>
        <dbReference type="EMBL" id="OQV19485.1"/>
    </source>
</evidence>
<protein>
    <submittedName>
        <fullName evidence="4">Testicular acid phosphatase-like protein</fullName>
    </submittedName>
</protein>
<dbReference type="InterPro" id="IPR050645">
    <property type="entry name" value="Histidine_acid_phosphatase"/>
</dbReference>
<dbReference type="InterPro" id="IPR029033">
    <property type="entry name" value="His_PPase_superfam"/>
</dbReference>
<comment type="similarity">
    <text evidence="1">Belongs to the histidine acid phosphatase family.</text>
</comment>
<feature type="region of interest" description="Disordered" evidence="2">
    <location>
        <begin position="537"/>
        <end position="580"/>
    </location>
</feature>
<evidence type="ECO:0000256" key="2">
    <source>
        <dbReference type="SAM" id="MobiDB-lite"/>
    </source>
</evidence>
<proteinExistence type="inferred from homology"/>
<keyword evidence="5" id="KW-1185">Reference proteome</keyword>
<evidence type="ECO:0000256" key="3">
    <source>
        <dbReference type="SAM" id="Phobius"/>
    </source>
</evidence>
<dbReference type="EMBL" id="MTYJ01000038">
    <property type="protein sequence ID" value="OQV19485.1"/>
    <property type="molecule type" value="Genomic_DNA"/>
</dbReference>
<keyword evidence="3" id="KW-0812">Transmembrane</keyword>
<feature type="compositionally biased region" description="Polar residues" evidence="2">
    <location>
        <begin position="565"/>
        <end position="576"/>
    </location>
</feature>
<accession>A0A1W0WWB2</accession>
<name>A0A1W0WWB2_HYPEX</name>
<dbReference type="PANTHER" id="PTHR11567:SF29">
    <property type="entry name" value="ACID PHOSPHATASE FAMILY"/>
    <property type="match status" value="1"/>
</dbReference>
<sequence>MALVEEGEEEEAPMVASSVRTRNRFERKVSCAEKCKDLFPLLAILLVGAVLIGLIIYNALTPHQVYRDEGATAQNLRAANYDLDDGIEHNPHLPSSENVKLIFVGFRHGNRNPGQFLKNDTSYQQWAWEGPSQLTNIGKRQAYSLGKFLRKRYGRLVPAEFNPSQVKAYSSSAERCQMTLQTCMAGLFPPQGRQEWSNSLHWQAVPYEISDPLLRMYNVKCPQYTTAYQAISDDNSVEAREWLNKDRSLVQYIAQKSGLNASLSDLGDVADNVGNMKMMGVPLPRWVTEPTLDGYPPKDMYKDIMSFAEAHQILCADDPECARMMAGMWLDQIITKLIDKSNKKLQDRVANFYGAHTETVLSLIRLIKAKDVKETPTSAGIVLEYTDVPEPAVRVIFHEPHHDNPDVRLAEVKELEYCEGLEWCPLNEFIRNKIYIQYRFRETMMPSYTWIVLLAFSCMVGVTVSTYDQEDYGGPESPGGSGDLITHQKVPALGDAVILPDEAPIYHWVDRSLNATQIAEDMALHNDSWSMTFAEDDRDASEGDTMSSTWLSQDSSPSKSISNSNEAGQPIPSNATETDRPVNVTQIAKSMQPHSDSWNRTFAEKDVEKDVRAELIKTSTKPSNNNITDADQFIHPNADEINKSELTAIRKLLESMLHIAQVQEDREVQRMKDSDAFMKTFFPCIMILPALVMGLFFLVTLILRLKWGPKIKTAAVKAVKRMCRFRARELAPTATPSV</sequence>
<keyword evidence="3" id="KW-0472">Membrane</keyword>
<feature type="transmembrane region" description="Helical" evidence="3">
    <location>
        <begin position="38"/>
        <end position="60"/>
    </location>
</feature>
<keyword evidence="3" id="KW-1133">Transmembrane helix</keyword>
<dbReference type="PANTHER" id="PTHR11567">
    <property type="entry name" value="ACID PHOSPHATASE-RELATED"/>
    <property type="match status" value="1"/>
</dbReference>
<gene>
    <name evidence="4" type="ORF">BV898_06476</name>
</gene>
<evidence type="ECO:0000256" key="1">
    <source>
        <dbReference type="ARBA" id="ARBA00005375"/>
    </source>
</evidence>
<feature type="transmembrane region" description="Helical" evidence="3">
    <location>
        <begin position="680"/>
        <end position="703"/>
    </location>
</feature>